<organism evidence="1 2">
    <name type="scientific">Paracoccus pacificus</name>
    <dbReference type="NCBI Taxonomy" id="1463598"/>
    <lineage>
        <taxon>Bacteria</taxon>
        <taxon>Pseudomonadati</taxon>
        <taxon>Pseudomonadota</taxon>
        <taxon>Alphaproteobacteria</taxon>
        <taxon>Rhodobacterales</taxon>
        <taxon>Paracoccaceae</taxon>
        <taxon>Paracoccus</taxon>
    </lineage>
</organism>
<keyword evidence="2" id="KW-1185">Reference proteome</keyword>
<feature type="non-terminal residue" evidence="1">
    <location>
        <position position="1"/>
    </location>
</feature>
<name>A0ABW4R3M1_9RHOB</name>
<dbReference type="Proteomes" id="UP001597213">
    <property type="component" value="Unassembled WGS sequence"/>
</dbReference>
<dbReference type="EMBL" id="JBHUEN010000010">
    <property type="protein sequence ID" value="MFD1880821.1"/>
    <property type="molecule type" value="Genomic_DNA"/>
</dbReference>
<proteinExistence type="predicted"/>
<protein>
    <submittedName>
        <fullName evidence="1">Uncharacterized protein</fullName>
    </submittedName>
</protein>
<accession>A0ABW4R3M1</accession>
<comment type="caution">
    <text evidence="1">The sequence shown here is derived from an EMBL/GenBank/DDBJ whole genome shotgun (WGS) entry which is preliminary data.</text>
</comment>
<reference evidence="2" key="1">
    <citation type="journal article" date="2019" name="Int. J. Syst. Evol. Microbiol.">
        <title>The Global Catalogue of Microorganisms (GCM) 10K type strain sequencing project: providing services to taxonomists for standard genome sequencing and annotation.</title>
        <authorList>
            <consortium name="The Broad Institute Genomics Platform"/>
            <consortium name="The Broad Institute Genome Sequencing Center for Infectious Disease"/>
            <person name="Wu L."/>
            <person name="Ma J."/>
        </authorList>
    </citation>
    <scope>NUCLEOTIDE SEQUENCE [LARGE SCALE GENOMIC DNA]</scope>
    <source>
        <strain evidence="2">CCUG 56029</strain>
    </source>
</reference>
<sequence length="68" mass="7461">LIKGNHDRRFCGSQNDSGFGRKALSSVSYAMDACLTINSCLNAAFKAFDRAGFFDALHEVRSIENSND</sequence>
<evidence type="ECO:0000313" key="1">
    <source>
        <dbReference type="EMBL" id="MFD1880821.1"/>
    </source>
</evidence>
<dbReference type="RefSeq" id="WP_379140185.1">
    <property type="nucleotide sequence ID" value="NZ_JBHUEN010000010.1"/>
</dbReference>
<evidence type="ECO:0000313" key="2">
    <source>
        <dbReference type="Proteomes" id="UP001597213"/>
    </source>
</evidence>
<gene>
    <name evidence="1" type="ORF">ACFSCT_03715</name>
</gene>